<dbReference type="Proteomes" id="UP000182025">
    <property type="component" value="Unassembled WGS sequence"/>
</dbReference>
<dbReference type="EMBL" id="FOXK01000001">
    <property type="protein sequence ID" value="SFP19443.1"/>
    <property type="molecule type" value="Genomic_DNA"/>
</dbReference>
<reference evidence="2" key="1">
    <citation type="submission" date="2016-10" db="EMBL/GenBank/DDBJ databases">
        <authorList>
            <person name="Varghese N."/>
            <person name="Submissions S."/>
        </authorList>
    </citation>
    <scope>NUCLEOTIDE SEQUENCE [LARGE SCALE GENOMIC DNA]</scope>
    <source>
        <strain evidence="2">JCM 15604</strain>
    </source>
</reference>
<name>A0A1I5NCE2_9GAMM</name>
<keyword evidence="2" id="KW-1185">Reference proteome</keyword>
<dbReference type="AlphaFoldDB" id="A0A1I5NCE2"/>
<evidence type="ECO:0000313" key="1">
    <source>
        <dbReference type="EMBL" id="SFP19443.1"/>
    </source>
</evidence>
<evidence type="ECO:0000313" key="2">
    <source>
        <dbReference type="Proteomes" id="UP000182025"/>
    </source>
</evidence>
<gene>
    <name evidence="1" type="ORF">SAMN05216177_101608</name>
</gene>
<organism evidence="1 2">
    <name type="scientific">Ectopseudomonas toyotomiensis</name>
    <dbReference type="NCBI Taxonomy" id="554344"/>
    <lineage>
        <taxon>Bacteria</taxon>
        <taxon>Pseudomonadati</taxon>
        <taxon>Pseudomonadota</taxon>
        <taxon>Gammaproteobacteria</taxon>
        <taxon>Pseudomonadales</taxon>
        <taxon>Pseudomonadaceae</taxon>
        <taxon>Ectopseudomonas</taxon>
    </lineage>
</organism>
<accession>A0A1I5NCE2</accession>
<protein>
    <submittedName>
        <fullName evidence="1">Uncharacterized protein</fullName>
    </submittedName>
</protein>
<sequence length="36" mass="3992">MTVFPGSRLQLAIDKTLQVGKALRLTEQRFQGLGFA</sequence>
<proteinExistence type="predicted"/>